<dbReference type="Proteomes" id="UP001555786">
    <property type="component" value="Unassembled WGS sequence"/>
</dbReference>
<dbReference type="InterPro" id="IPR036249">
    <property type="entry name" value="Thioredoxin-like_sf"/>
</dbReference>
<dbReference type="SUPFAM" id="SSF52833">
    <property type="entry name" value="Thioredoxin-like"/>
    <property type="match status" value="1"/>
</dbReference>
<dbReference type="EMBL" id="JBFNQD010000013">
    <property type="protein sequence ID" value="MEW9309233.1"/>
    <property type="molecule type" value="Genomic_DNA"/>
</dbReference>
<comment type="caution">
    <text evidence="4">The sequence shown here is derived from an EMBL/GenBank/DDBJ whole genome shotgun (WGS) entry which is preliminary data.</text>
</comment>
<evidence type="ECO:0000256" key="1">
    <source>
        <dbReference type="ARBA" id="ARBA00010996"/>
    </source>
</evidence>
<reference evidence="4 5" key="1">
    <citation type="submission" date="2024-07" db="EMBL/GenBank/DDBJ databases">
        <title>Description of Labrys sedimenti sp. nov., isolated from a diclofenac-degrading enrichment culture.</title>
        <authorList>
            <person name="Tancsics A."/>
            <person name="Csepanyi A."/>
        </authorList>
    </citation>
    <scope>NUCLEOTIDE SEQUENCE [LARGE SCALE GENOMIC DNA]</scope>
    <source>
        <strain evidence="4 5">LMG 23578</strain>
    </source>
</reference>
<sequence length="209" mass="22683">MIGLKIVRIAAWCAIAVAALLLAANALLPETWKGAAGPATDKPVIDMARVGGPFRLTSHKGETIDNARLAGKPYLAFFGFTHCPDVCPTTLSDLTDLMSTLGPAANAFNVLFITVDPERDSQDLLAQYMSSFDARILALRGSRAETDTMVKAFAAYARKVPMEGGEYTMDHTAGVYVMDADGKFASMLDMHEPRETKLQKLRRIIDTKA</sequence>
<comment type="similarity">
    <text evidence="1">Belongs to the SCO1/2 family.</text>
</comment>
<keyword evidence="5" id="KW-1185">Reference proteome</keyword>
<dbReference type="Pfam" id="PF02630">
    <property type="entry name" value="SCO1-SenC"/>
    <property type="match status" value="1"/>
</dbReference>
<dbReference type="InterPro" id="IPR003782">
    <property type="entry name" value="SCO1/SenC"/>
</dbReference>
<gene>
    <name evidence="4" type="ORF">ABXS05_27035</name>
</gene>
<keyword evidence="2" id="KW-0186">Copper</keyword>
<dbReference type="PANTHER" id="PTHR12151">
    <property type="entry name" value="ELECTRON TRANSPORT PROTIN SCO1/SENC FAMILY MEMBER"/>
    <property type="match status" value="1"/>
</dbReference>
<evidence type="ECO:0000256" key="2">
    <source>
        <dbReference type="ARBA" id="ARBA00023008"/>
    </source>
</evidence>
<dbReference type="InterPro" id="IPR013766">
    <property type="entry name" value="Thioredoxin_domain"/>
</dbReference>
<evidence type="ECO:0000313" key="4">
    <source>
        <dbReference type="EMBL" id="MEW9309233.1"/>
    </source>
</evidence>
<dbReference type="PROSITE" id="PS51352">
    <property type="entry name" value="THIOREDOXIN_2"/>
    <property type="match status" value="1"/>
</dbReference>
<dbReference type="PANTHER" id="PTHR12151:SF25">
    <property type="entry name" value="LINALOOL DEHYDRATASE_ISOMERASE DOMAIN-CONTAINING PROTEIN"/>
    <property type="match status" value="1"/>
</dbReference>
<protein>
    <submittedName>
        <fullName evidence="4">SCO family protein</fullName>
    </submittedName>
</protein>
<organism evidence="4 5">
    <name type="scientific">Labrys neptuniae</name>
    <dbReference type="NCBI Taxonomy" id="376174"/>
    <lineage>
        <taxon>Bacteria</taxon>
        <taxon>Pseudomonadati</taxon>
        <taxon>Pseudomonadota</taxon>
        <taxon>Alphaproteobacteria</taxon>
        <taxon>Hyphomicrobiales</taxon>
        <taxon>Xanthobacteraceae</taxon>
        <taxon>Labrys</taxon>
    </lineage>
</organism>
<dbReference type="CDD" id="cd02968">
    <property type="entry name" value="SCO"/>
    <property type="match status" value="1"/>
</dbReference>
<evidence type="ECO:0000259" key="3">
    <source>
        <dbReference type="PROSITE" id="PS51352"/>
    </source>
</evidence>
<proteinExistence type="inferred from homology"/>
<evidence type="ECO:0000313" key="5">
    <source>
        <dbReference type="Proteomes" id="UP001555786"/>
    </source>
</evidence>
<dbReference type="Gene3D" id="3.40.30.10">
    <property type="entry name" value="Glutaredoxin"/>
    <property type="match status" value="1"/>
</dbReference>
<accession>A0ABV3PVU8</accession>
<feature type="domain" description="Thioredoxin" evidence="3">
    <location>
        <begin position="45"/>
        <end position="209"/>
    </location>
</feature>
<dbReference type="RefSeq" id="WP_367625998.1">
    <property type="nucleotide sequence ID" value="NZ_JBFNQD010000013.1"/>
</dbReference>
<name>A0ABV3PVU8_9HYPH</name>